<proteinExistence type="predicted"/>
<dbReference type="RefSeq" id="XP_024334596.1">
    <property type="nucleotide sequence ID" value="XM_024486978.1"/>
</dbReference>
<feature type="compositionally biased region" description="Basic residues" evidence="1">
    <location>
        <begin position="225"/>
        <end position="234"/>
    </location>
</feature>
<feature type="region of interest" description="Disordered" evidence="1">
    <location>
        <begin position="216"/>
        <end position="243"/>
    </location>
</feature>
<sequence>MIPRYSNPHFLSASLESTSRAQLVDDETSAEVRDDRERTTMLAQLEQMLKRSIGNLDLQQDTNSDGNAHRKKRRRKDGAAEPASVEAMPFRLVSRTIAPKAIQLREKTPPPIKVKEPPCEDDANEAKIRRQQAQAVAVDMDWLLSESRRPHLSHKPDNNIVHIDAALPLPEAGVMIVERPKPAIKPLRRVARAPSAQARPSPHELKYETIHCPIVNSKPSETTSRKVKKRRKASHPTPPRPPAMFWRPLRGWGPKVMGYAMGYEGSWAVFEDDPQRYHYQRDTMRKGILLQ</sequence>
<evidence type="ECO:0000313" key="3">
    <source>
        <dbReference type="Proteomes" id="UP000194127"/>
    </source>
</evidence>
<accession>A0A1X6MNP0</accession>
<dbReference type="EMBL" id="KZ110607">
    <property type="protein sequence ID" value="OSX57802.1"/>
    <property type="molecule type" value="Genomic_DNA"/>
</dbReference>
<dbReference type="GeneID" id="36331927"/>
<feature type="region of interest" description="Disordered" evidence="1">
    <location>
        <begin position="19"/>
        <end position="38"/>
    </location>
</feature>
<dbReference type="AlphaFoldDB" id="A0A1X6MNP0"/>
<evidence type="ECO:0000313" key="2">
    <source>
        <dbReference type="EMBL" id="OSX57802.1"/>
    </source>
</evidence>
<dbReference type="OrthoDB" id="3063716at2759"/>
<organism evidence="2 3">
    <name type="scientific">Postia placenta MAD-698-R-SB12</name>
    <dbReference type="NCBI Taxonomy" id="670580"/>
    <lineage>
        <taxon>Eukaryota</taxon>
        <taxon>Fungi</taxon>
        <taxon>Dikarya</taxon>
        <taxon>Basidiomycota</taxon>
        <taxon>Agaricomycotina</taxon>
        <taxon>Agaricomycetes</taxon>
        <taxon>Polyporales</taxon>
        <taxon>Adustoporiaceae</taxon>
        <taxon>Rhodonia</taxon>
    </lineage>
</organism>
<gene>
    <name evidence="2" type="ORF">POSPLADRAFT_1155722</name>
</gene>
<protein>
    <submittedName>
        <fullName evidence="2">Uncharacterized protein</fullName>
    </submittedName>
</protein>
<keyword evidence="3" id="KW-1185">Reference proteome</keyword>
<name>A0A1X6MNP0_9APHY</name>
<reference evidence="2 3" key="1">
    <citation type="submission" date="2017-04" db="EMBL/GenBank/DDBJ databases">
        <title>Genome Sequence of the Model Brown-Rot Fungus Postia placenta SB12.</title>
        <authorList>
            <consortium name="DOE Joint Genome Institute"/>
            <person name="Gaskell J."/>
            <person name="Kersten P."/>
            <person name="Larrondo L.F."/>
            <person name="Canessa P."/>
            <person name="Martinez D."/>
            <person name="Hibbett D."/>
            <person name="Schmoll M."/>
            <person name="Kubicek C.P."/>
            <person name="Martinez A.T."/>
            <person name="Yadav J."/>
            <person name="Master E."/>
            <person name="Magnuson J.K."/>
            <person name="James T."/>
            <person name="Yaver D."/>
            <person name="Berka R."/>
            <person name="Labutti K."/>
            <person name="Lipzen A."/>
            <person name="Aerts A."/>
            <person name="Barry K."/>
            <person name="Henrissat B."/>
            <person name="Blanchette R."/>
            <person name="Grigoriev I."/>
            <person name="Cullen D."/>
        </authorList>
    </citation>
    <scope>NUCLEOTIDE SEQUENCE [LARGE SCALE GENOMIC DNA]</scope>
    <source>
        <strain evidence="2 3">MAD-698-R-SB12</strain>
    </source>
</reference>
<evidence type="ECO:0000256" key="1">
    <source>
        <dbReference type="SAM" id="MobiDB-lite"/>
    </source>
</evidence>
<feature type="compositionally biased region" description="Polar residues" evidence="1">
    <location>
        <begin position="57"/>
        <end position="66"/>
    </location>
</feature>
<feature type="region of interest" description="Disordered" evidence="1">
    <location>
        <begin position="53"/>
        <end position="85"/>
    </location>
</feature>
<dbReference type="Proteomes" id="UP000194127">
    <property type="component" value="Unassembled WGS sequence"/>
</dbReference>